<proteinExistence type="predicted"/>
<reference evidence="2" key="1">
    <citation type="submission" date="2014-09" db="EMBL/GenBank/DDBJ databases">
        <authorList>
            <person name="Magalhaes I.L.F."/>
            <person name="Oliveira U."/>
            <person name="Santos F.R."/>
            <person name="Vidigal T.H.D.A."/>
            <person name="Brescovit A.D."/>
            <person name="Santos A.J."/>
        </authorList>
    </citation>
    <scope>NUCLEOTIDE SEQUENCE</scope>
    <source>
        <tissue evidence="2">Shoot tissue taken approximately 20 cm above the soil surface</tissue>
    </source>
</reference>
<evidence type="ECO:0000256" key="1">
    <source>
        <dbReference type="SAM" id="MobiDB-lite"/>
    </source>
</evidence>
<accession>A0A0A9B597</accession>
<feature type="region of interest" description="Disordered" evidence="1">
    <location>
        <begin position="1"/>
        <end position="22"/>
    </location>
</feature>
<sequence>MASPPRRPLRVIPGASPPASPPNRRVKCYCQLLFLNGGVGNHYAITWQQHTSQQKQVTLITPQKL</sequence>
<organism evidence="2">
    <name type="scientific">Arundo donax</name>
    <name type="common">Giant reed</name>
    <name type="synonym">Donax arundinaceus</name>
    <dbReference type="NCBI Taxonomy" id="35708"/>
    <lineage>
        <taxon>Eukaryota</taxon>
        <taxon>Viridiplantae</taxon>
        <taxon>Streptophyta</taxon>
        <taxon>Embryophyta</taxon>
        <taxon>Tracheophyta</taxon>
        <taxon>Spermatophyta</taxon>
        <taxon>Magnoliopsida</taxon>
        <taxon>Liliopsida</taxon>
        <taxon>Poales</taxon>
        <taxon>Poaceae</taxon>
        <taxon>PACMAD clade</taxon>
        <taxon>Arundinoideae</taxon>
        <taxon>Arundineae</taxon>
        <taxon>Arundo</taxon>
    </lineage>
</organism>
<dbReference type="EMBL" id="GBRH01241540">
    <property type="protein sequence ID" value="JAD56355.1"/>
    <property type="molecule type" value="Transcribed_RNA"/>
</dbReference>
<evidence type="ECO:0000313" key="2">
    <source>
        <dbReference type="EMBL" id="JAD56355.1"/>
    </source>
</evidence>
<dbReference type="AlphaFoldDB" id="A0A0A9B597"/>
<reference evidence="2" key="2">
    <citation type="journal article" date="2015" name="Data Brief">
        <title>Shoot transcriptome of the giant reed, Arundo donax.</title>
        <authorList>
            <person name="Barrero R.A."/>
            <person name="Guerrero F.D."/>
            <person name="Moolhuijzen P."/>
            <person name="Goolsby J.A."/>
            <person name="Tidwell J."/>
            <person name="Bellgard S.E."/>
            <person name="Bellgard M.I."/>
        </authorList>
    </citation>
    <scope>NUCLEOTIDE SEQUENCE</scope>
    <source>
        <tissue evidence="2">Shoot tissue taken approximately 20 cm above the soil surface</tissue>
    </source>
</reference>
<name>A0A0A9B597_ARUDO</name>
<protein>
    <submittedName>
        <fullName evidence="2">Uncharacterized protein</fullName>
    </submittedName>
</protein>